<keyword evidence="5" id="KW-0378">Hydrolase</keyword>
<dbReference type="Proteomes" id="UP001497623">
    <property type="component" value="Unassembled WGS sequence"/>
</dbReference>
<evidence type="ECO:0000256" key="1">
    <source>
        <dbReference type="ARBA" id="ARBA00004496"/>
    </source>
</evidence>
<dbReference type="EC" id="3.1.2.22" evidence="3"/>
<organism evidence="12 13">
    <name type="scientific">Meganyctiphanes norvegica</name>
    <name type="common">Northern krill</name>
    <name type="synonym">Thysanopoda norvegica</name>
    <dbReference type="NCBI Taxonomy" id="48144"/>
    <lineage>
        <taxon>Eukaryota</taxon>
        <taxon>Metazoa</taxon>
        <taxon>Ecdysozoa</taxon>
        <taxon>Arthropoda</taxon>
        <taxon>Crustacea</taxon>
        <taxon>Multicrustacea</taxon>
        <taxon>Malacostraca</taxon>
        <taxon>Eumalacostraca</taxon>
        <taxon>Eucarida</taxon>
        <taxon>Euphausiacea</taxon>
        <taxon>Euphausiidae</taxon>
        <taxon>Meganyctiphanes</taxon>
    </lineage>
</organism>
<evidence type="ECO:0000259" key="11">
    <source>
        <dbReference type="Pfam" id="PF02230"/>
    </source>
</evidence>
<feature type="domain" description="Phospholipase/carboxylesterase/thioesterase" evidence="11">
    <location>
        <begin position="13"/>
        <end position="222"/>
    </location>
</feature>
<gene>
    <name evidence="12" type="ORF">MNOR_LOCUS21323</name>
</gene>
<keyword evidence="4" id="KW-0963">Cytoplasm</keyword>
<dbReference type="PANTHER" id="PTHR10655">
    <property type="entry name" value="LYSOPHOSPHOLIPASE-RELATED"/>
    <property type="match status" value="1"/>
</dbReference>
<dbReference type="AlphaFoldDB" id="A0AAV2R8A8"/>
<comment type="subcellular location">
    <subcellularLocation>
        <location evidence="1">Cytoplasm</location>
    </subcellularLocation>
</comment>
<dbReference type="InterPro" id="IPR029058">
    <property type="entry name" value="AB_hydrolase_fold"/>
</dbReference>
<comment type="caution">
    <text evidence="12">The sequence shown here is derived from an EMBL/GenBank/DDBJ whole genome shotgun (WGS) entry which is preliminary data.</text>
</comment>
<comment type="catalytic activity">
    <reaction evidence="10">
        <text>1-hexadecanoyl-sn-glycero-3-phosphocholine + H2O = sn-glycerol 3-phosphocholine + hexadecanoate + H(+)</text>
        <dbReference type="Rhea" id="RHEA:40435"/>
        <dbReference type="ChEBI" id="CHEBI:7896"/>
        <dbReference type="ChEBI" id="CHEBI:15377"/>
        <dbReference type="ChEBI" id="CHEBI:15378"/>
        <dbReference type="ChEBI" id="CHEBI:16870"/>
        <dbReference type="ChEBI" id="CHEBI:72998"/>
    </reaction>
    <physiologicalReaction direction="left-to-right" evidence="10">
        <dbReference type="Rhea" id="RHEA:40436"/>
    </physiologicalReaction>
</comment>
<dbReference type="SUPFAM" id="SSF53474">
    <property type="entry name" value="alpha/beta-Hydrolases"/>
    <property type="match status" value="1"/>
</dbReference>
<evidence type="ECO:0000256" key="8">
    <source>
        <dbReference type="ARBA" id="ARBA00031195"/>
    </source>
</evidence>
<evidence type="ECO:0000256" key="6">
    <source>
        <dbReference type="ARBA" id="ARBA00022832"/>
    </source>
</evidence>
<evidence type="ECO:0000256" key="5">
    <source>
        <dbReference type="ARBA" id="ARBA00022801"/>
    </source>
</evidence>
<evidence type="ECO:0000256" key="7">
    <source>
        <dbReference type="ARBA" id="ARBA00023098"/>
    </source>
</evidence>
<dbReference type="FunFam" id="3.40.50.1820:FF:000010">
    <property type="entry name" value="Acyl-protein thioesterase 2"/>
    <property type="match status" value="1"/>
</dbReference>
<evidence type="ECO:0000313" key="12">
    <source>
        <dbReference type="EMBL" id="CAL4117961.1"/>
    </source>
</evidence>
<evidence type="ECO:0000256" key="4">
    <source>
        <dbReference type="ARBA" id="ARBA00022490"/>
    </source>
</evidence>
<evidence type="ECO:0000256" key="9">
    <source>
        <dbReference type="ARBA" id="ARBA00047337"/>
    </source>
</evidence>
<accession>A0AAV2R8A8</accession>
<keyword evidence="13" id="KW-1185">Reference proteome</keyword>
<evidence type="ECO:0000256" key="2">
    <source>
        <dbReference type="ARBA" id="ARBA00006499"/>
    </source>
</evidence>
<evidence type="ECO:0000256" key="3">
    <source>
        <dbReference type="ARBA" id="ARBA00012423"/>
    </source>
</evidence>
<comment type="catalytic activity">
    <reaction evidence="9">
        <text>S-hexadecanoyl-L-cysteinyl-[protein] + H2O = L-cysteinyl-[protein] + hexadecanoate + H(+)</text>
        <dbReference type="Rhea" id="RHEA:19233"/>
        <dbReference type="Rhea" id="RHEA-COMP:10131"/>
        <dbReference type="Rhea" id="RHEA-COMP:11032"/>
        <dbReference type="ChEBI" id="CHEBI:7896"/>
        <dbReference type="ChEBI" id="CHEBI:15377"/>
        <dbReference type="ChEBI" id="CHEBI:15378"/>
        <dbReference type="ChEBI" id="CHEBI:29950"/>
        <dbReference type="ChEBI" id="CHEBI:74151"/>
        <dbReference type="EC" id="3.1.2.22"/>
    </reaction>
</comment>
<dbReference type="Pfam" id="PF02230">
    <property type="entry name" value="Abhydrolase_2"/>
    <property type="match status" value="1"/>
</dbReference>
<sequence>MGSSTSKMATPPVCVAASAKHTATVIFLHGLGDTGHGWASAMAAIGSPHIKIVCPTAQVMPVTLNAGFKMPSWFDLKSLEVDGPEDADGIKRARDNIHQMIEEEVKLGIPHSRIMLGGFSQGGALALYSTFTQQKSMAGVVALSCWLPIRSEFPQSAIGNTGTPILQCHGDCDPIVPYKFGQITSQLIKKFAGNIEFKTFRGMMHSSCDEEMNDIKKFINQHLPAL</sequence>
<protein>
    <recommendedName>
        <fullName evidence="3">palmitoyl-protein hydrolase</fullName>
        <ecNumber evidence="3">3.1.2.22</ecNumber>
    </recommendedName>
    <alternativeName>
        <fullName evidence="8">Palmitoyl-protein hydrolase</fullName>
    </alternativeName>
</protein>
<dbReference type="PANTHER" id="PTHR10655:SF68">
    <property type="entry name" value="PALMITOYL-PROTEIN HYDROLASE"/>
    <property type="match status" value="1"/>
</dbReference>
<dbReference type="InterPro" id="IPR003140">
    <property type="entry name" value="PLipase/COase/thioEstase"/>
</dbReference>
<keyword evidence="6" id="KW-0276">Fatty acid metabolism</keyword>
<dbReference type="InterPro" id="IPR050565">
    <property type="entry name" value="LYPA1-2/EST-like"/>
</dbReference>
<evidence type="ECO:0000256" key="10">
    <source>
        <dbReference type="ARBA" id="ARBA00048656"/>
    </source>
</evidence>
<dbReference type="EMBL" id="CAXKWB010017105">
    <property type="protein sequence ID" value="CAL4117961.1"/>
    <property type="molecule type" value="Genomic_DNA"/>
</dbReference>
<dbReference type="GO" id="GO:0006631">
    <property type="term" value="P:fatty acid metabolic process"/>
    <property type="evidence" value="ECO:0007669"/>
    <property type="project" value="UniProtKB-KW"/>
</dbReference>
<proteinExistence type="inferred from homology"/>
<keyword evidence="7" id="KW-0443">Lipid metabolism</keyword>
<reference evidence="12 13" key="1">
    <citation type="submission" date="2024-05" db="EMBL/GenBank/DDBJ databases">
        <authorList>
            <person name="Wallberg A."/>
        </authorList>
    </citation>
    <scope>NUCLEOTIDE SEQUENCE [LARGE SCALE GENOMIC DNA]</scope>
</reference>
<feature type="non-terminal residue" evidence="12">
    <location>
        <position position="226"/>
    </location>
</feature>
<dbReference type="GO" id="GO:0052689">
    <property type="term" value="F:carboxylic ester hydrolase activity"/>
    <property type="evidence" value="ECO:0007669"/>
    <property type="project" value="TreeGrafter"/>
</dbReference>
<dbReference type="GO" id="GO:0008474">
    <property type="term" value="F:palmitoyl-(protein) hydrolase activity"/>
    <property type="evidence" value="ECO:0007669"/>
    <property type="project" value="UniProtKB-EC"/>
</dbReference>
<comment type="similarity">
    <text evidence="2">Belongs to the AB hydrolase superfamily. AB hydrolase 2 family.</text>
</comment>
<name>A0AAV2R8A8_MEGNR</name>
<dbReference type="GO" id="GO:0005737">
    <property type="term" value="C:cytoplasm"/>
    <property type="evidence" value="ECO:0007669"/>
    <property type="project" value="UniProtKB-SubCell"/>
</dbReference>
<evidence type="ECO:0000313" key="13">
    <source>
        <dbReference type="Proteomes" id="UP001497623"/>
    </source>
</evidence>
<dbReference type="Gene3D" id="3.40.50.1820">
    <property type="entry name" value="alpha/beta hydrolase"/>
    <property type="match status" value="1"/>
</dbReference>